<dbReference type="PANTHER" id="PTHR42943">
    <property type="entry name" value="GLUTATHIONE S-TRANSFERASE KAPPA"/>
    <property type="match status" value="1"/>
</dbReference>
<dbReference type="Proteomes" id="UP000799779">
    <property type="component" value="Unassembled WGS sequence"/>
</dbReference>
<name>A0A6A5VZL2_9PLEO</name>
<evidence type="ECO:0000313" key="2">
    <source>
        <dbReference type="EMBL" id="KAF1994963.1"/>
    </source>
</evidence>
<evidence type="ECO:0000259" key="1">
    <source>
        <dbReference type="Pfam" id="PF01323"/>
    </source>
</evidence>
<dbReference type="Pfam" id="PF01323">
    <property type="entry name" value="DSBA"/>
    <property type="match status" value="2"/>
</dbReference>
<organism evidence="2 3">
    <name type="scientific">Amniculicola lignicola CBS 123094</name>
    <dbReference type="NCBI Taxonomy" id="1392246"/>
    <lineage>
        <taxon>Eukaryota</taxon>
        <taxon>Fungi</taxon>
        <taxon>Dikarya</taxon>
        <taxon>Ascomycota</taxon>
        <taxon>Pezizomycotina</taxon>
        <taxon>Dothideomycetes</taxon>
        <taxon>Pleosporomycetidae</taxon>
        <taxon>Pleosporales</taxon>
        <taxon>Amniculicolaceae</taxon>
        <taxon>Amniculicola</taxon>
    </lineage>
</organism>
<dbReference type="GO" id="GO:0004602">
    <property type="term" value="F:glutathione peroxidase activity"/>
    <property type="evidence" value="ECO:0007669"/>
    <property type="project" value="TreeGrafter"/>
</dbReference>
<dbReference type="SUPFAM" id="SSF52833">
    <property type="entry name" value="Thioredoxin-like"/>
    <property type="match status" value="2"/>
</dbReference>
<dbReference type="GO" id="GO:0005739">
    <property type="term" value="C:mitochondrion"/>
    <property type="evidence" value="ECO:0007669"/>
    <property type="project" value="TreeGrafter"/>
</dbReference>
<accession>A0A6A5VZL2</accession>
<proteinExistence type="predicted"/>
<dbReference type="EMBL" id="ML977648">
    <property type="protein sequence ID" value="KAF1994963.1"/>
    <property type="molecule type" value="Genomic_DNA"/>
</dbReference>
<dbReference type="InterPro" id="IPR036249">
    <property type="entry name" value="Thioredoxin-like_sf"/>
</dbReference>
<dbReference type="AlphaFoldDB" id="A0A6A5VZL2"/>
<keyword evidence="3" id="KW-1185">Reference proteome</keyword>
<dbReference type="GO" id="GO:0004364">
    <property type="term" value="F:glutathione transferase activity"/>
    <property type="evidence" value="ECO:0007669"/>
    <property type="project" value="TreeGrafter"/>
</dbReference>
<sequence length="486" mass="54600">MANPVLEFNYDISCPFAYIASTRVEALAQRTRATLKWRPVLLGAIYRATSAPQGAAGSASDVFNPTKKAVTTRSMQRTLKKYQIAYNPPPQHPRKTVNALRLLYFVDEADRAKLTRGLFSAYWVEGRDVNDDEELFKIAREYGVRGAEGLSAAVFSDAEARKKLQDATEEAIGRGAFGVPGFWIPEEQWTDFSGEKKTGRFYWGQDHMHFVEASLLALKKQGDWSKVLGLKALLPRFTRQNTLSGKVRMEFWYDFSSPWAFLGWTQLDRLKRTFGNNLEVVMKPFLLGALFREIGAPMMPMLAVSPTKALWSRQDHNDWVRFWNAINVQEGSQDENIAFHWADIFPIRTPAVLRVAIVDHTTVPALYRSCWEQNKNMADDATLAEVLDKAGYNGQDLVKKASAPDIKARLRELTAEAKDAGICGVPSYRVFKQSSSNRGWESVGGIVWGQDETNVVEDLIAGWDDEHHGLIAEPVKGESTSVVAKL</sequence>
<dbReference type="GO" id="GO:0005777">
    <property type="term" value="C:peroxisome"/>
    <property type="evidence" value="ECO:0007669"/>
    <property type="project" value="TreeGrafter"/>
</dbReference>
<dbReference type="PANTHER" id="PTHR42943:SF2">
    <property type="entry name" value="GLUTATHIONE S-TRANSFERASE KAPPA 1"/>
    <property type="match status" value="1"/>
</dbReference>
<dbReference type="OrthoDB" id="4664297at2759"/>
<feature type="domain" description="DSBA-like thioredoxin" evidence="1">
    <location>
        <begin position="250"/>
        <end position="460"/>
    </location>
</feature>
<protein>
    <submittedName>
        <fullName evidence="2">Thioredoxin-like protein</fullName>
    </submittedName>
</protein>
<dbReference type="InterPro" id="IPR051924">
    <property type="entry name" value="GST_Kappa/NadH"/>
</dbReference>
<dbReference type="GO" id="GO:0006749">
    <property type="term" value="P:glutathione metabolic process"/>
    <property type="evidence" value="ECO:0007669"/>
    <property type="project" value="TreeGrafter"/>
</dbReference>
<reference evidence="2" key="1">
    <citation type="journal article" date="2020" name="Stud. Mycol.">
        <title>101 Dothideomycetes genomes: a test case for predicting lifestyles and emergence of pathogens.</title>
        <authorList>
            <person name="Haridas S."/>
            <person name="Albert R."/>
            <person name="Binder M."/>
            <person name="Bloem J."/>
            <person name="Labutti K."/>
            <person name="Salamov A."/>
            <person name="Andreopoulos B."/>
            <person name="Baker S."/>
            <person name="Barry K."/>
            <person name="Bills G."/>
            <person name="Bluhm B."/>
            <person name="Cannon C."/>
            <person name="Castanera R."/>
            <person name="Culley D."/>
            <person name="Daum C."/>
            <person name="Ezra D."/>
            <person name="Gonzalez J."/>
            <person name="Henrissat B."/>
            <person name="Kuo A."/>
            <person name="Liang C."/>
            <person name="Lipzen A."/>
            <person name="Lutzoni F."/>
            <person name="Magnuson J."/>
            <person name="Mondo S."/>
            <person name="Nolan M."/>
            <person name="Ohm R."/>
            <person name="Pangilinan J."/>
            <person name="Park H.-J."/>
            <person name="Ramirez L."/>
            <person name="Alfaro M."/>
            <person name="Sun H."/>
            <person name="Tritt A."/>
            <person name="Yoshinaga Y."/>
            <person name="Zwiers L.-H."/>
            <person name="Turgeon B."/>
            <person name="Goodwin S."/>
            <person name="Spatafora J."/>
            <person name="Crous P."/>
            <person name="Grigoriev I."/>
        </authorList>
    </citation>
    <scope>NUCLEOTIDE SEQUENCE</scope>
    <source>
        <strain evidence="2">CBS 123094</strain>
    </source>
</reference>
<dbReference type="InterPro" id="IPR001853">
    <property type="entry name" value="DSBA-like_thioredoxin_dom"/>
</dbReference>
<dbReference type="Gene3D" id="3.40.30.10">
    <property type="entry name" value="Glutaredoxin"/>
    <property type="match status" value="2"/>
</dbReference>
<evidence type="ECO:0000313" key="3">
    <source>
        <dbReference type="Proteomes" id="UP000799779"/>
    </source>
</evidence>
<feature type="domain" description="DSBA-like thioredoxin" evidence="1">
    <location>
        <begin position="6"/>
        <end position="213"/>
    </location>
</feature>
<gene>
    <name evidence="2" type="ORF">P154DRAFT_526675</name>
</gene>